<dbReference type="EMBL" id="KI669493">
    <property type="protein sequence ID" value="OCF37347.1"/>
    <property type="molecule type" value="Genomic_DNA"/>
</dbReference>
<accession>A0A1B9H274</accession>
<dbReference type="PANTHER" id="PTHR31630:SF6">
    <property type="entry name" value="PHYTANOYL-COA DIOXYGENASE-RELATED"/>
    <property type="match status" value="1"/>
</dbReference>
<protein>
    <recommendedName>
        <fullName evidence="3">Phytanoyl-CoA dioxygenase</fullName>
    </recommendedName>
</protein>
<dbReference type="OrthoDB" id="445007at2759"/>
<dbReference type="SUPFAM" id="SSF51197">
    <property type="entry name" value="Clavaminate synthase-like"/>
    <property type="match status" value="1"/>
</dbReference>
<reference evidence="1 2" key="1">
    <citation type="submission" date="2013-07" db="EMBL/GenBank/DDBJ databases">
        <title>The Genome Sequence of Cryptococcus heveanensis BCC8398.</title>
        <authorList>
            <consortium name="The Broad Institute Genome Sequencing Platform"/>
            <person name="Cuomo C."/>
            <person name="Litvintseva A."/>
            <person name="Chen Y."/>
            <person name="Heitman J."/>
            <person name="Sun S."/>
            <person name="Springer D."/>
            <person name="Dromer F."/>
            <person name="Young S.K."/>
            <person name="Zeng Q."/>
            <person name="Gargeya S."/>
            <person name="Fitzgerald M."/>
            <person name="Abouelleil A."/>
            <person name="Alvarado L."/>
            <person name="Berlin A.M."/>
            <person name="Chapman S.B."/>
            <person name="Dewar J."/>
            <person name="Goldberg J."/>
            <person name="Griggs A."/>
            <person name="Gujja S."/>
            <person name="Hansen M."/>
            <person name="Howarth C."/>
            <person name="Imamovic A."/>
            <person name="Larimer J."/>
            <person name="McCowan C."/>
            <person name="Murphy C."/>
            <person name="Pearson M."/>
            <person name="Priest M."/>
            <person name="Roberts A."/>
            <person name="Saif S."/>
            <person name="Shea T."/>
            <person name="Sykes S."/>
            <person name="Wortman J."/>
            <person name="Nusbaum C."/>
            <person name="Birren B."/>
        </authorList>
    </citation>
    <scope>NUCLEOTIDE SEQUENCE [LARGE SCALE GENOMIC DNA]</scope>
    <source>
        <strain evidence="1 2">BCC8398</strain>
    </source>
</reference>
<dbReference type="Proteomes" id="UP000092666">
    <property type="component" value="Unassembled WGS sequence"/>
</dbReference>
<dbReference type="Gene3D" id="2.60.120.620">
    <property type="entry name" value="q2cbj1_9rhob like domain"/>
    <property type="match status" value="1"/>
</dbReference>
<gene>
    <name evidence="1" type="ORF">I316_01256</name>
</gene>
<organism evidence="1 2">
    <name type="scientific">Kwoniella heveanensis BCC8398</name>
    <dbReference type="NCBI Taxonomy" id="1296120"/>
    <lineage>
        <taxon>Eukaryota</taxon>
        <taxon>Fungi</taxon>
        <taxon>Dikarya</taxon>
        <taxon>Basidiomycota</taxon>
        <taxon>Agaricomycotina</taxon>
        <taxon>Tremellomycetes</taxon>
        <taxon>Tremellales</taxon>
        <taxon>Cryptococcaceae</taxon>
        <taxon>Kwoniella</taxon>
    </lineage>
</organism>
<dbReference type="PANTHER" id="PTHR31630">
    <property type="entry name" value="PHYTANOYL-COA DIOXYGENASE-RELATED-RELATED"/>
    <property type="match status" value="1"/>
</dbReference>
<evidence type="ECO:0000313" key="2">
    <source>
        <dbReference type="Proteomes" id="UP000092666"/>
    </source>
</evidence>
<dbReference type="AlphaFoldDB" id="A0A1B9H274"/>
<sequence>MSSIATTTATADGTAAGTLKLRGQELELGDQFPELKSRGWTVVKNAIPEARAKEYEDKAYKWLESYGKGYSKDDRSTWKVANLPAFNKGGLFNRNACHHEQWVWDIRTEQGVIDQFAKIWGTDELLVSFDGVNVSLPFDKEEMGDRAKAWPHVDQSPNRRHLHCVQGIVNLAENGPNDGGLTVLEGSLPLYSEFFDTHADQMPPEGWSWKDSHGFSEEDINWFLERGCKWHKIEAGPGDVILWDSRSIHYGAAAMGDRPRVATYVCYKPARDITPEKLAEKTNAVKEYIGSSHDPVNFHLTGTKIYGPLSPDERLEPIQPAVLSKKAQKLAGVLAY</sequence>
<reference evidence="2" key="2">
    <citation type="submission" date="2013-12" db="EMBL/GenBank/DDBJ databases">
        <title>Evolution of pathogenesis and genome organization in the Tremellales.</title>
        <authorList>
            <person name="Cuomo C."/>
            <person name="Litvintseva A."/>
            <person name="Heitman J."/>
            <person name="Chen Y."/>
            <person name="Sun S."/>
            <person name="Springer D."/>
            <person name="Dromer F."/>
            <person name="Young S."/>
            <person name="Zeng Q."/>
            <person name="Chapman S."/>
            <person name="Gujja S."/>
            <person name="Saif S."/>
            <person name="Birren B."/>
        </authorList>
    </citation>
    <scope>NUCLEOTIDE SEQUENCE [LARGE SCALE GENOMIC DNA]</scope>
    <source>
        <strain evidence="2">BCC8398</strain>
    </source>
</reference>
<name>A0A1B9H274_9TREE</name>
<keyword evidence="2" id="KW-1185">Reference proteome</keyword>
<evidence type="ECO:0000313" key="1">
    <source>
        <dbReference type="EMBL" id="OCF37347.1"/>
    </source>
</evidence>
<evidence type="ECO:0008006" key="3">
    <source>
        <dbReference type="Google" id="ProtNLM"/>
    </source>
</evidence>
<proteinExistence type="predicted"/>